<dbReference type="SUPFAM" id="SSF47616">
    <property type="entry name" value="GST C-terminal domain-like"/>
    <property type="match status" value="1"/>
</dbReference>
<keyword evidence="6" id="KW-0472">Membrane</keyword>
<dbReference type="GeneID" id="136087574"/>
<evidence type="ECO:0000256" key="3">
    <source>
        <dbReference type="ARBA" id="ARBA00022787"/>
    </source>
</evidence>
<evidence type="ECO:0000256" key="4">
    <source>
        <dbReference type="ARBA" id="ARBA00022927"/>
    </source>
</evidence>
<dbReference type="Pfam" id="PF10568">
    <property type="entry name" value="Tom37"/>
    <property type="match status" value="1"/>
</dbReference>
<dbReference type="Pfam" id="PF00043">
    <property type="entry name" value="GST_C"/>
    <property type="match status" value="1"/>
</dbReference>
<keyword evidence="2" id="KW-0813">Transport</keyword>
<evidence type="ECO:0000313" key="10">
    <source>
        <dbReference type="RefSeq" id="XP_065666796.1"/>
    </source>
</evidence>
<gene>
    <name evidence="10" type="primary">LOC136087574</name>
</gene>
<comment type="subcellular location">
    <subcellularLocation>
        <location evidence="1">Mitochondrion outer membrane</location>
    </subcellularLocation>
</comment>
<protein>
    <submittedName>
        <fullName evidence="10">Metaxin-2 homolog</fullName>
    </submittedName>
</protein>
<keyword evidence="4" id="KW-0653">Protein transport</keyword>
<dbReference type="Proteomes" id="UP001652625">
    <property type="component" value="Chromosome 11"/>
</dbReference>
<keyword evidence="5" id="KW-0496">Mitochondrion</keyword>
<dbReference type="InterPro" id="IPR019564">
    <property type="entry name" value="Sam37/metaxin_N"/>
</dbReference>
<reference evidence="10" key="1">
    <citation type="submission" date="2025-08" db="UniProtKB">
        <authorList>
            <consortium name="RefSeq"/>
        </authorList>
    </citation>
    <scope>IDENTIFICATION</scope>
</reference>
<evidence type="ECO:0000259" key="7">
    <source>
        <dbReference type="Pfam" id="PF00043"/>
    </source>
</evidence>
<dbReference type="InterPro" id="IPR036282">
    <property type="entry name" value="Glutathione-S-Trfase_C_sf"/>
</dbReference>
<dbReference type="RefSeq" id="XP_065666796.1">
    <property type="nucleotide sequence ID" value="XM_065810724.1"/>
</dbReference>
<dbReference type="PANTHER" id="PTHR12289:SF38">
    <property type="entry name" value="METAXIN-2"/>
    <property type="match status" value="1"/>
</dbReference>
<accession>A0ABM4CXW8</accession>
<evidence type="ECO:0000256" key="5">
    <source>
        <dbReference type="ARBA" id="ARBA00023128"/>
    </source>
</evidence>
<sequence>MRSALFGEIITSLGDKEWPQDVGLYRSLEEQEILVDKAKCYVVKAFLYIHNVLNQTKEYRRINARDMCVKKDTLPFLRVLNTIVGEDDFLYFLNQKDLDLDCNLPVEKILFINGLISLIKTKLIPIELYALWMVGANKKKTLDCYGFGHPEPLKKMLLYQKCKEVEQYLKIAGYFNKSKAQVITELSKILDLFAKKFEKNKYISGNEISNADVFIYGHIQAILESKLDDNFLLETLKNFPILEKFCISFSHNNLGNQSLLGSIFEDFA</sequence>
<evidence type="ECO:0000313" key="9">
    <source>
        <dbReference type="Proteomes" id="UP001652625"/>
    </source>
</evidence>
<proteinExistence type="predicted"/>
<dbReference type="Gene3D" id="1.20.1050.10">
    <property type="match status" value="1"/>
</dbReference>
<feature type="domain" description="Mitochondrial outer membrane transport complex Sam37/metaxin N-terminal" evidence="8">
    <location>
        <begin position="46"/>
        <end position="155"/>
    </location>
</feature>
<dbReference type="InterPro" id="IPR004046">
    <property type="entry name" value="GST_C"/>
</dbReference>
<feature type="domain" description="Glutathione S-transferase C-terminal" evidence="7">
    <location>
        <begin position="178"/>
        <end position="246"/>
    </location>
</feature>
<evidence type="ECO:0000256" key="2">
    <source>
        <dbReference type="ARBA" id="ARBA00022448"/>
    </source>
</evidence>
<keyword evidence="9" id="KW-1185">Reference proteome</keyword>
<name>A0ABM4CXW8_HYDVU</name>
<evidence type="ECO:0000259" key="8">
    <source>
        <dbReference type="Pfam" id="PF10568"/>
    </source>
</evidence>
<dbReference type="InterPro" id="IPR050931">
    <property type="entry name" value="Mito_Protein_Transport_Metaxin"/>
</dbReference>
<keyword evidence="3" id="KW-1000">Mitochondrion outer membrane</keyword>
<evidence type="ECO:0000256" key="1">
    <source>
        <dbReference type="ARBA" id="ARBA00004294"/>
    </source>
</evidence>
<organism evidence="9 10">
    <name type="scientific">Hydra vulgaris</name>
    <name type="common">Hydra</name>
    <name type="synonym">Hydra attenuata</name>
    <dbReference type="NCBI Taxonomy" id="6087"/>
    <lineage>
        <taxon>Eukaryota</taxon>
        <taxon>Metazoa</taxon>
        <taxon>Cnidaria</taxon>
        <taxon>Hydrozoa</taxon>
        <taxon>Hydroidolina</taxon>
        <taxon>Anthoathecata</taxon>
        <taxon>Aplanulata</taxon>
        <taxon>Hydridae</taxon>
        <taxon>Hydra</taxon>
    </lineage>
</organism>
<dbReference type="PANTHER" id="PTHR12289">
    <property type="entry name" value="METAXIN RELATED"/>
    <property type="match status" value="1"/>
</dbReference>
<evidence type="ECO:0000256" key="6">
    <source>
        <dbReference type="ARBA" id="ARBA00023136"/>
    </source>
</evidence>